<dbReference type="RefSeq" id="XP_009529324.1">
    <property type="nucleotide sequence ID" value="XM_009531029.1"/>
</dbReference>
<evidence type="ECO:0000313" key="1">
    <source>
        <dbReference type="EMBL" id="EGZ15575.1"/>
    </source>
</evidence>
<evidence type="ECO:0008006" key="3">
    <source>
        <dbReference type="Google" id="ProtNLM"/>
    </source>
</evidence>
<dbReference type="Proteomes" id="UP000002640">
    <property type="component" value="Unassembled WGS sequence"/>
</dbReference>
<gene>
    <name evidence="1" type="ORF">PHYSODRAFT_508016</name>
</gene>
<protein>
    <recommendedName>
        <fullName evidence="3">MULE transposase domain-containing protein</fullName>
    </recommendedName>
</protein>
<reference evidence="1 2" key="1">
    <citation type="journal article" date="2006" name="Science">
        <title>Phytophthora genome sequences uncover evolutionary origins and mechanisms of pathogenesis.</title>
        <authorList>
            <person name="Tyler B.M."/>
            <person name="Tripathy S."/>
            <person name="Zhang X."/>
            <person name="Dehal P."/>
            <person name="Jiang R.H."/>
            <person name="Aerts A."/>
            <person name="Arredondo F.D."/>
            <person name="Baxter L."/>
            <person name="Bensasson D."/>
            <person name="Beynon J.L."/>
            <person name="Chapman J."/>
            <person name="Damasceno C.M."/>
            <person name="Dorrance A.E."/>
            <person name="Dou D."/>
            <person name="Dickerman A.W."/>
            <person name="Dubchak I.L."/>
            <person name="Garbelotto M."/>
            <person name="Gijzen M."/>
            <person name="Gordon S.G."/>
            <person name="Govers F."/>
            <person name="Grunwald N.J."/>
            <person name="Huang W."/>
            <person name="Ivors K.L."/>
            <person name="Jones R.W."/>
            <person name="Kamoun S."/>
            <person name="Krampis K."/>
            <person name="Lamour K.H."/>
            <person name="Lee M.K."/>
            <person name="McDonald W.H."/>
            <person name="Medina M."/>
            <person name="Meijer H.J."/>
            <person name="Nordberg E.K."/>
            <person name="Maclean D.J."/>
            <person name="Ospina-Giraldo M.D."/>
            <person name="Morris P.F."/>
            <person name="Phuntumart V."/>
            <person name="Putnam N.H."/>
            <person name="Rash S."/>
            <person name="Rose J.K."/>
            <person name="Sakihama Y."/>
            <person name="Salamov A.A."/>
            <person name="Savidor A."/>
            <person name="Scheuring C.F."/>
            <person name="Smith B.M."/>
            <person name="Sobral B.W."/>
            <person name="Terry A."/>
            <person name="Torto-Alalibo T.A."/>
            <person name="Win J."/>
            <person name="Xu Z."/>
            <person name="Zhang H."/>
            <person name="Grigoriev I.V."/>
            <person name="Rokhsar D.S."/>
            <person name="Boore J.L."/>
        </authorList>
    </citation>
    <scope>NUCLEOTIDE SEQUENCE [LARGE SCALE GENOMIC DNA]</scope>
    <source>
        <strain evidence="1 2">P6497</strain>
    </source>
</reference>
<proteinExistence type="predicted"/>
<accession>G4ZL61</accession>
<dbReference type="KEGG" id="psoj:PHYSODRAFT_508016"/>
<dbReference type="EMBL" id="JH159155">
    <property type="protein sequence ID" value="EGZ15575.1"/>
    <property type="molecule type" value="Genomic_DNA"/>
</dbReference>
<dbReference type="InParanoid" id="G4ZL61"/>
<organism evidence="1 2">
    <name type="scientific">Phytophthora sojae (strain P6497)</name>
    <name type="common">Soybean stem and root rot agent</name>
    <name type="synonym">Phytophthora megasperma f. sp. glycines</name>
    <dbReference type="NCBI Taxonomy" id="1094619"/>
    <lineage>
        <taxon>Eukaryota</taxon>
        <taxon>Sar</taxon>
        <taxon>Stramenopiles</taxon>
        <taxon>Oomycota</taxon>
        <taxon>Peronosporomycetes</taxon>
        <taxon>Peronosporales</taxon>
        <taxon>Peronosporaceae</taxon>
        <taxon>Phytophthora</taxon>
    </lineage>
</organism>
<keyword evidence="2" id="KW-1185">Reference proteome</keyword>
<evidence type="ECO:0000313" key="2">
    <source>
        <dbReference type="Proteomes" id="UP000002640"/>
    </source>
</evidence>
<dbReference type="AlphaFoldDB" id="G4ZL61"/>
<sequence length="197" mass="22679">MADAADQHLQPGTVIADFEQALIDSVQGQFPDARVVGCLFHWKQALRRRLVGLSMSRVEIGVAMEIGVLDMLTVVPPGQVDPYGIDYAKRTIRQRCERRGLHYSSTRWTRFWVYFRRTWMVRFPPDVWNVQGIDLRVVSRTNDPLERFKRELNTAITTPHPSLPSFVGTINTLLQRYVQLLNYITNRRAVAPVQVSV</sequence>
<name>G4ZL61_PHYSP</name>
<dbReference type="GeneID" id="20658815"/>